<dbReference type="PROSITE" id="PS00198">
    <property type="entry name" value="4FE4S_FER_1"/>
    <property type="match status" value="2"/>
</dbReference>
<keyword evidence="9" id="KW-0520">NAD</keyword>
<dbReference type="NCBIfam" id="TIGR01971">
    <property type="entry name" value="NuoI"/>
    <property type="match status" value="1"/>
</dbReference>
<keyword evidence="1" id="KW-1003">Cell membrane</keyword>
<dbReference type="SUPFAM" id="SSF46548">
    <property type="entry name" value="alpha-helical ferredoxin"/>
    <property type="match status" value="1"/>
</dbReference>
<dbReference type="PANTHER" id="PTHR10849:SF24">
    <property type="entry name" value="NADH-QUINONE OXIDOREDUCTASE SUBUNIT I 2"/>
    <property type="match status" value="1"/>
</dbReference>
<evidence type="ECO:0000313" key="13">
    <source>
        <dbReference type="EMBL" id="CUV08905.1"/>
    </source>
</evidence>
<keyword evidence="11" id="KW-0472">Membrane</keyword>
<evidence type="ECO:0000256" key="7">
    <source>
        <dbReference type="ARBA" id="ARBA00023004"/>
    </source>
</evidence>
<keyword evidence="13" id="KW-0560">Oxidoreductase</keyword>
<dbReference type="EMBL" id="FAXC01000139">
    <property type="protein sequence ID" value="CUV08905.1"/>
    <property type="molecule type" value="Genomic_DNA"/>
</dbReference>
<feature type="domain" description="4Fe-4S ferredoxin-type" evidence="12">
    <location>
        <begin position="56"/>
        <end position="88"/>
    </location>
</feature>
<evidence type="ECO:0000256" key="3">
    <source>
        <dbReference type="ARBA" id="ARBA00022719"/>
    </source>
</evidence>
<protein>
    <submittedName>
        <fullName evidence="13">NADH-ubiquinone oxidoreductase chain I</fullName>
        <ecNumber evidence="13">1.6.5.3</ecNumber>
    </submittedName>
</protein>
<dbReference type="HAMAP" id="MF_01351">
    <property type="entry name" value="NDH1_NuoI"/>
    <property type="match status" value="1"/>
</dbReference>
<gene>
    <name evidence="13" type="ORF">MGWOODY_Mmi2553</name>
</gene>
<keyword evidence="5" id="KW-0677">Repeat</keyword>
<dbReference type="PANTHER" id="PTHR10849">
    <property type="entry name" value="NADH DEHYDROGENASE UBIQUINONE IRON-SULFUR PROTEIN 8, MITOCHONDRIAL"/>
    <property type="match status" value="1"/>
</dbReference>
<dbReference type="Gene3D" id="3.30.70.3270">
    <property type="match status" value="1"/>
</dbReference>
<proteinExistence type="inferred from homology"/>
<dbReference type="InterPro" id="IPR010226">
    <property type="entry name" value="NADH_quinone_OxRdtase_chainI"/>
</dbReference>
<evidence type="ECO:0000259" key="12">
    <source>
        <dbReference type="PROSITE" id="PS51379"/>
    </source>
</evidence>
<organism evidence="13">
    <name type="scientific">hydrothermal vent metagenome</name>
    <dbReference type="NCBI Taxonomy" id="652676"/>
    <lineage>
        <taxon>unclassified sequences</taxon>
        <taxon>metagenomes</taxon>
        <taxon>ecological metagenomes</taxon>
    </lineage>
</organism>
<dbReference type="GO" id="GO:0016651">
    <property type="term" value="F:oxidoreductase activity, acting on NAD(P)H"/>
    <property type="evidence" value="ECO:0007669"/>
    <property type="project" value="InterPro"/>
</dbReference>
<name>A0A160VEL0_9ZZZZ</name>
<accession>A0A160VEL0</accession>
<evidence type="ECO:0000256" key="8">
    <source>
        <dbReference type="ARBA" id="ARBA00023014"/>
    </source>
</evidence>
<reference evidence="13" key="1">
    <citation type="submission" date="2015-10" db="EMBL/GenBank/DDBJ databases">
        <authorList>
            <person name="Gilbert D.G."/>
        </authorList>
    </citation>
    <scope>NUCLEOTIDE SEQUENCE</scope>
</reference>
<keyword evidence="2" id="KW-0004">4Fe-4S</keyword>
<dbReference type="EC" id="1.6.5.3" evidence="13"/>
<evidence type="ECO:0000256" key="4">
    <source>
        <dbReference type="ARBA" id="ARBA00022723"/>
    </source>
</evidence>
<keyword evidence="4" id="KW-0479">Metal-binding</keyword>
<keyword evidence="3" id="KW-0874">Quinone</keyword>
<dbReference type="InterPro" id="IPR017896">
    <property type="entry name" value="4Fe4S_Fe-S-bd"/>
</dbReference>
<dbReference type="GO" id="GO:0051539">
    <property type="term" value="F:4 iron, 4 sulfur cluster binding"/>
    <property type="evidence" value="ECO:0007669"/>
    <property type="project" value="UniProtKB-KW"/>
</dbReference>
<evidence type="ECO:0000256" key="9">
    <source>
        <dbReference type="ARBA" id="ARBA00023027"/>
    </source>
</evidence>
<keyword evidence="6" id="KW-1278">Translocase</keyword>
<dbReference type="PROSITE" id="PS51379">
    <property type="entry name" value="4FE4S_FER_2"/>
    <property type="match status" value="2"/>
</dbReference>
<dbReference type="GO" id="GO:0048038">
    <property type="term" value="F:quinone binding"/>
    <property type="evidence" value="ECO:0007669"/>
    <property type="project" value="UniProtKB-KW"/>
</dbReference>
<dbReference type="GO" id="GO:0046872">
    <property type="term" value="F:metal ion binding"/>
    <property type="evidence" value="ECO:0007669"/>
    <property type="project" value="UniProtKB-KW"/>
</dbReference>
<evidence type="ECO:0000256" key="11">
    <source>
        <dbReference type="ARBA" id="ARBA00023136"/>
    </source>
</evidence>
<sequence>MATIIKSYEPTFWDKLYIPALVKGLMVTIKHFFRRKVTIQYPDEYHIPPEGYRGLHRLNKFPEGRIKCVACEMCSAACPADCIHIIPGPSPWDEGNERYPVRFDIDLLRCIFCGFCEMACPEEAIELTEIYDFSDYTREDLIIDKDGLLEVFELTKDQKYYSRKNDSQDPQK</sequence>
<feature type="domain" description="4Fe-4S ferredoxin-type" evidence="12">
    <location>
        <begin position="101"/>
        <end position="130"/>
    </location>
</feature>
<keyword evidence="7" id="KW-0408">Iron</keyword>
<evidence type="ECO:0000256" key="5">
    <source>
        <dbReference type="ARBA" id="ARBA00022737"/>
    </source>
</evidence>
<evidence type="ECO:0000256" key="6">
    <source>
        <dbReference type="ARBA" id="ARBA00022967"/>
    </source>
</evidence>
<keyword evidence="10 13" id="KW-0830">Ubiquinone</keyword>
<dbReference type="AlphaFoldDB" id="A0A160VEL0"/>
<dbReference type="GO" id="GO:0016020">
    <property type="term" value="C:membrane"/>
    <property type="evidence" value="ECO:0007669"/>
    <property type="project" value="InterPro"/>
</dbReference>
<dbReference type="Pfam" id="PF13187">
    <property type="entry name" value="Fer4_9"/>
    <property type="match status" value="1"/>
</dbReference>
<dbReference type="InterPro" id="IPR017900">
    <property type="entry name" value="4Fe4S_Fe_S_CS"/>
</dbReference>
<evidence type="ECO:0000256" key="1">
    <source>
        <dbReference type="ARBA" id="ARBA00022475"/>
    </source>
</evidence>
<evidence type="ECO:0000256" key="2">
    <source>
        <dbReference type="ARBA" id="ARBA00022485"/>
    </source>
</evidence>
<evidence type="ECO:0000256" key="10">
    <source>
        <dbReference type="ARBA" id="ARBA00023075"/>
    </source>
</evidence>
<dbReference type="NCBIfam" id="NF004538">
    <property type="entry name" value="PRK05888.1-4"/>
    <property type="match status" value="1"/>
</dbReference>
<keyword evidence="8" id="KW-0411">Iron-sulfur</keyword>